<dbReference type="Gene3D" id="1.10.260.40">
    <property type="entry name" value="lambda repressor-like DNA-binding domains"/>
    <property type="match status" value="1"/>
</dbReference>
<dbReference type="Pfam" id="PF07883">
    <property type="entry name" value="Cupin_2"/>
    <property type="match status" value="1"/>
</dbReference>
<dbReference type="PANTHER" id="PTHR46797:SF1">
    <property type="entry name" value="METHYLPHOSPHONATE SYNTHASE"/>
    <property type="match status" value="1"/>
</dbReference>
<feature type="compositionally biased region" description="Basic and acidic residues" evidence="2">
    <location>
        <begin position="25"/>
        <end position="35"/>
    </location>
</feature>
<keyword evidence="1" id="KW-0238">DNA-binding</keyword>
<dbReference type="InterPro" id="IPR050807">
    <property type="entry name" value="TransReg_Diox_bact_type"/>
</dbReference>
<dbReference type="EMBL" id="BAABIL010000492">
    <property type="protein sequence ID" value="GAA4989989.1"/>
    <property type="molecule type" value="Genomic_DNA"/>
</dbReference>
<organism evidence="4 5">
    <name type="scientific">Kineococcus glutinatus</name>
    <dbReference type="NCBI Taxonomy" id="1070872"/>
    <lineage>
        <taxon>Bacteria</taxon>
        <taxon>Bacillati</taxon>
        <taxon>Actinomycetota</taxon>
        <taxon>Actinomycetes</taxon>
        <taxon>Kineosporiales</taxon>
        <taxon>Kineosporiaceae</taxon>
        <taxon>Kineococcus</taxon>
    </lineage>
</organism>
<gene>
    <name evidence="4" type="ORF">GCM10023225_29080</name>
</gene>
<dbReference type="InterPro" id="IPR001387">
    <property type="entry name" value="Cro/C1-type_HTH"/>
</dbReference>
<dbReference type="InterPro" id="IPR014710">
    <property type="entry name" value="RmlC-like_jellyroll"/>
</dbReference>
<dbReference type="InterPro" id="IPR011051">
    <property type="entry name" value="RmlC_Cupin_sf"/>
</dbReference>
<dbReference type="CDD" id="cd02209">
    <property type="entry name" value="cupin_XRE_C"/>
    <property type="match status" value="1"/>
</dbReference>
<dbReference type="InterPro" id="IPR010982">
    <property type="entry name" value="Lambda_DNA-bd_dom_sf"/>
</dbReference>
<dbReference type="SUPFAM" id="SSF51182">
    <property type="entry name" value="RmlC-like cupins"/>
    <property type="match status" value="1"/>
</dbReference>
<dbReference type="PROSITE" id="PS50943">
    <property type="entry name" value="HTH_CROC1"/>
    <property type="match status" value="1"/>
</dbReference>
<dbReference type="Proteomes" id="UP001501195">
    <property type="component" value="Unassembled WGS sequence"/>
</dbReference>
<protein>
    <submittedName>
        <fullName evidence="4">XRE family transcriptional regulator</fullName>
    </submittedName>
</protein>
<sequence length="225" mass="24181">MMWRVSGEQDEASDYPVGTGSPAREVSRETAGPREGDLERTIAAQVRAYRVAAGVSVGEMADRVGISKAMLSKIENAQTSCSLTTLARLAAGLQVPVTALFRGVDTEREAVYVPAGHGARIVRRGSREGHLYELLGALRGPHKRMEAVLVTLTEASEVFPLFQHPGTELLFMLEGEMVYGHGESRYAMRPGDALQFDGEGAHGPEELVSLPAKFLSVTAYGDHAG</sequence>
<feature type="domain" description="HTH cro/C1-type" evidence="3">
    <location>
        <begin position="46"/>
        <end position="100"/>
    </location>
</feature>
<dbReference type="SMART" id="SM00530">
    <property type="entry name" value="HTH_XRE"/>
    <property type="match status" value="1"/>
</dbReference>
<evidence type="ECO:0000313" key="5">
    <source>
        <dbReference type="Proteomes" id="UP001501195"/>
    </source>
</evidence>
<accession>A0ABP9I7T5</accession>
<dbReference type="SUPFAM" id="SSF47413">
    <property type="entry name" value="lambda repressor-like DNA-binding domains"/>
    <property type="match status" value="1"/>
</dbReference>
<evidence type="ECO:0000259" key="3">
    <source>
        <dbReference type="PROSITE" id="PS50943"/>
    </source>
</evidence>
<comment type="caution">
    <text evidence="4">The sequence shown here is derived from an EMBL/GenBank/DDBJ whole genome shotgun (WGS) entry which is preliminary data.</text>
</comment>
<evidence type="ECO:0000313" key="4">
    <source>
        <dbReference type="EMBL" id="GAA4989989.1"/>
    </source>
</evidence>
<reference evidence="5" key="1">
    <citation type="journal article" date="2019" name="Int. J. Syst. Evol. Microbiol.">
        <title>The Global Catalogue of Microorganisms (GCM) 10K type strain sequencing project: providing services to taxonomists for standard genome sequencing and annotation.</title>
        <authorList>
            <consortium name="The Broad Institute Genomics Platform"/>
            <consortium name="The Broad Institute Genome Sequencing Center for Infectious Disease"/>
            <person name="Wu L."/>
            <person name="Ma J."/>
        </authorList>
    </citation>
    <scope>NUCLEOTIDE SEQUENCE [LARGE SCALE GENOMIC DNA]</scope>
    <source>
        <strain evidence="5">JCM 18126</strain>
    </source>
</reference>
<evidence type="ECO:0000256" key="1">
    <source>
        <dbReference type="ARBA" id="ARBA00023125"/>
    </source>
</evidence>
<proteinExistence type="predicted"/>
<evidence type="ECO:0000256" key="2">
    <source>
        <dbReference type="SAM" id="MobiDB-lite"/>
    </source>
</evidence>
<name>A0ABP9I7T5_9ACTN</name>
<keyword evidence="5" id="KW-1185">Reference proteome</keyword>
<dbReference type="InterPro" id="IPR013096">
    <property type="entry name" value="Cupin_2"/>
</dbReference>
<feature type="region of interest" description="Disordered" evidence="2">
    <location>
        <begin position="1"/>
        <end position="35"/>
    </location>
</feature>
<dbReference type="CDD" id="cd00093">
    <property type="entry name" value="HTH_XRE"/>
    <property type="match status" value="1"/>
</dbReference>
<dbReference type="PANTHER" id="PTHR46797">
    <property type="entry name" value="HTH-TYPE TRANSCRIPTIONAL REGULATOR"/>
    <property type="match status" value="1"/>
</dbReference>
<dbReference type="Pfam" id="PF13560">
    <property type="entry name" value="HTH_31"/>
    <property type="match status" value="1"/>
</dbReference>
<dbReference type="Gene3D" id="2.60.120.10">
    <property type="entry name" value="Jelly Rolls"/>
    <property type="match status" value="1"/>
</dbReference>